<protein>
    <submittedName>
        <fullName evidence="2">Uncharacterized protein</fullName>
    </submittedName>
</protein>
<dbReference type="EMBL" id="OZ020107">
    <property type="protein sequence ID" value="CAK9259084.1"/>
    <property type="molecule type" value="Genomic_DNA"/>
</dbReference>
<accession>A0ABP0VX48</accession>
<feature type="compositionally biased region" description="Polar residues" evidence="1">
    <location>
        <begin position="46"/>
        <end position="60"/>
    </location>
</feature>
<proteinExistence type="predicted"/>
<evidence type="ECO:0000313" key="3">
    <source>
        <dbReference type="Proteomes" id="UP001497444"/>
    </source>
</evidence>
<dbReference type="Proteomes" id="UP001497444">
    <property type="component" value="Chromosome 12"/>
</dbReference>
<name>A0ABP0VX48_9BRYO</name>
<keyword evidence="3" id="KW-1185">Reference proteome</keyword>
<sequence>MSHNRFHGDWEESERFAALLDTRERNARTCAPSYLHPPPQYHVQQTADQNVSCTTTNQAAANEEPTDDADDAAAADTKTGSKTAQKQAAAEDDHNSKSKTRKNKRKNWQGGRQARILASGYTAVTGSNPLEVAVKMICIDVEIYTSSILLLLLLLLLHRT</sequence>
<evidence type="ECO:0000256" key="1">
    <source>
        <dbReference type="SAM" id="MobiDB-lite"/>
    </source>
</evidence>
<feature type="compositionally biased region" description="Acidic residues" evidence="1">
    <location>
        <begin position="64"/>
        <end position="73"/>
    </location>
</feature>
<feature type="compositionally biased region" description="Basic residues" evidence="1">
    <location>
        <begin position="97"/>
        <end position="107"/>
    </location>
</feature>
<organism evidence="2 3">
    <name type="scientific">Sphagnum jensenii</name>
    <dbReference type="NCBI Taxonomy" id="128206"/>
    <lineage>
        <taxon>Eukaryota</taxon>
        <taxon>Viridiplantae</taxon>
        <taxon>Streptophyta</taxon>
        <taxon>Embryophyta</taxon>
        <taxon>Bryophyta</taxon>
        <taxon>Sphagnophytina</taxon>
        <taxon>Sphagnopsida</taxon>
        <taxon>Sphagnales</taxon>
        <taxon>Sphagnaceae</taxon>
        <taxon>Sphagnum</taxon>
    </lineage>
</organism>
<gene>
    <name evidence="2" type="ORF">CSSPJE1EN1_LOCUS4562</name>
</gene>
<evidence type="ECO:0000313" key="2">
    <source>
        <dbReference type="EMBL" id="CAK9259084.1"/>
    </source>
</evidence>
<reference evidence="2" key="1">
    <citation type="submission" date="2024-02" db="EMBL/GenBank/DDBJ databases">
        <authorList>
            <consortium name="ELIXIR-Norway"/>
            <consortium name="Elixir Norway"/>
        </authorList>
    </citation>
    <scope>NUCLEOTIDE SEQUENCE</scope>
</reference>
<feature type="region of interest" description="Disordered" evidence="1">
    <location>
        <begin position="46"/>
        <end position="111"/>
    </location>
</feature>